<proteinExistence type="predicted"/>
<feature type="region of interest" description="Disordered" evidence="1">
    <location>
        <begin position="147"/>
        <end position="169"/>
    </location>
</feature>
<name>A0AAN9YGI2_9PEZI</name>
<comment type="caution">
    <text evidence="3">The sequence shown here is derived from an EMBL/GenBank/DDBJ whole genome shotgun (WGS) entry which is preliminary data.</text>
</comment>
<keyword evidence="2" id="KW-0472">Membrane</keyword>
<dbReference type="Proteomes" id="UP001320245">
    <property type="component" value="Unassembled WGS sequence"/>
</dbReference>
<evidence type="ECO:0000256" key="2">
    <source>
        <dbReference type="SAM" id="Phobius"/>
    </source>
</evidence>
<gene>
    <name evidence="3" type="ORF">SLS53_003920</name>
</gene>
<protein>
    <recommendedName>
        <fullName evidence="5">MFS maltose permease</fullName>
    </recommendedName>
</protein>
<keyword evidence="2" id="KW-1133">Transmembrane helix</keyword>
<feature type="region of interest" description="Disordered" evidence="1">
    <location>
        <begin position="400"/>
        <end position="419"/>
    </location>
</feature>
<keyword evidence="2" id="KW-0812">Transmembrane</keyword>
<feature type="region of interest" description="Disordered" evidence="1">
    <location>
        <begin position="363"/>
        <end position="388"/>
    </location>
</feature>
<reference evidence="3 4" key="1">
    <citation type="journal article" date="2023" name="PLoS ONE">
        <title>Cytospora paraplurivora sp. nov. isolated from orchards with fruit tree decline syndrome in Ontario, Canada.</title>
        <authorList>
            <person name="Ilyukhin E."/>
            <person name="Nguyen H.D.T."/>
            <person name="Castle A.J."/>
            <person name="Ellouze W."/>
        </authorList>
    </citation>
    <scope>NUCLEOTIDE SEQUENCE [LARGE SCALE GENOMIC DNA]</scope>
    <source>
        <strain evidence="3 4">FDS-564</strain>
    </source>
</reference>
<keyword evidence="4" id="KW-1185">Reference proteome</keyword>
<sequence length="608" mass="66093">MRPRLIRRILGRQSQSKSPTKTIRTFTQNHNSRPQLPFLSIPSRFRRQQWRYLTTERKRWLKGEAILTVKYTGYIWGILAFAAAAAFAIHQEFLEQQYPTPHEWSFRTRMLKRAAEAEKNRPGVIVEDWVLIVQMLNDVIARLEDPSSDGKGLNDLGPDAPAGSKDITAKPEPWRRGYYEALLLQAAAAEHVEGWVLDTKRKIAFPPDVVRGPSNPSPKPIPAGSKSAPREEDCVPAGFPDPDACYQKLLATAGLTPAQRIGAALAYANWLEYKGFLGPAAVQYNDAVNLAVAEIHTPGGAGAPALVDPETAVLDDRAPGRPPPSANLLRSLTALAAFRARSGDVSAALPIMISILKARRSLPAGGQQMSPGNNDNNNNNSYRGPPTRNFLSPRAILDWFTPPAYPPPPPDGASPPVRDSRELCEEAALHLHIGEIMYTLRKGSSSSTTKNNREDGLAWTREGVDLAEEELHKVLEEAQGRGKGLDRGQSAGIQDAKKTCRECLASGLDNWAAMVGRLAREEQAAKAGGQTGSSSSSSASSSSSSTAGWFGLGLWSKGGKGLTEEEIAAGGRWAAEQKVVTERTARAQEILEDLQPPPSQWLSSFLKA</sequence>
<evidence type="ECO:0000313" key="3">
    <source>
        <dbReference type="EMBL" id="KAK7743898.1"/>
    </source>
</evidence>
<accession>A0AAN9YGI2</accession>
<feature type="region of interest" description="Disordered" evidence="1">
    <location>
        <begin position="207"/>
        <end position="232"/>
    </location>
</feature>
<organism evidence="3 4">
    <name type="scientific">Cytospora paraplurivora</name>
    <dbReference type="NCBI Taxonomy" id="2898453"/>
    <lineage>
        <taxon>Eukaryota</taxon>
        <taxon>Fungi</taxon>
        <taxon>Dikarya</taxon>
        <taxon>Ascomycota</taxon>
        <taxon>Pezizomycotina</taxon>
        <taxon>Sordariomycetes</taxon>
        <taxon>Sordariomycetidae</taxon>
        <taxon>Diaporthales</taxon>
        <taxon>Cytosporaceae</taxon>
        <taxon>Cytospora</taxon>
    </lineage>
</organism>
<evidence type="ECO:0000313" key="4">
    <source>
        <dbReference type="Proteomes" id="UP001320245"/>
    </source>
</evidence>
<evidence type="ECO:0008006" key="5">
    <source>
        <dbReference type="Google" id="ProtNLM"/>
    </source>
</evidence>
<feature type="region of interest" description="Disordered" evidence="1">
    <location>
        <begin position="523"/>
        <end position="546"/>
    </location>
</feature>
<dbReference type="AlphaFoldDB" id="A0AAN9YGI2"/>
<feature type="compositionally biased region" description="Low complexity" evidence="1">
    <location>
        <begin position="533"/>
        <end position="546"/>
    </location>
</feature>
<evidence type="ECO:0000256" key="1">
    <source>
        <dbReference type="SAM" id="MobiDB-lite"/>
    </source>
</evidence>
<feature type="transmembrane region" description="Helical" evidence="2">
    <location>
        <begin position="67"/>
        <end position="89"/>
    </location>
</feature>
<feature type="compositionally biased region" description="Pro residues" evidence="1">
    <location>
        <begin position="403"/>
        <end position="413"/>
    </location>
</feature>
<dbReference type="EMBL" id="JAJSPL020000012">
    <property type="protein sequence ID" value="KAK7743898.1"/>
    <property type="molecule type" value="Genomic_DNA"/>
</dbReference>